<dbReference type="InterPro" id="IPR001296">
    <property type="entry name" value="Glyco_trans_1"/>
</dbReference>
<dbReference type="STRING" id="1298851.TST_1559"/>
<dbReference type="GO" id="GO:0004373">
    <property type="term" value="F:alpha-1,4-glucan glucosyltransferase (UDP-glucose donor) activity"/>
    <property type="evidence" value="ECO:0007669"/>
    <property type="project" value="InterPro"/>
</dbReference>
<feature type="binding site" evidence="8">
    <location>
        <position position="15"/>
    </location>
    <ligand>
        <name>ADP-alpha-D-glucose</name>
        <dbReference type="ChEBI" id="CHEBI:57498"/>
    </ligand>
</feature>
<organism evidence="11 12">
    <name type="scientific">Thermosulfidibacter takaii (strain DSM 17441 / JCM 13301 / NBRC 103674 / ABI70S6)</name>
    <dbReference type="NCBI Taxonomy" id="1298851"/>
    <lineage>
        <taxon>Bacteria</taxon>
        <taxon>Pseudomonadati</taxon>
        <taxon>Thermosulfidibacterota</taxon>
        <taxon>Thermosulfidibacteria</taxon>
        <taxon>Thermosulfidibacterales</taxon>
        <taxon>Thermosulfidibacteraceae</taxon>
    </lineage>
</organism>
<evidence type="ECO:0000256" key="5">
    <source>
        <dbReference type="ARBA" id="ARBA00022676"/>
    </source>
</evidence>
<dbReference type="HAMAP" id="MF_00484">
    <property type="entry name" value="Glycogen_synth"/>
    <property type="match status" value="1"/>
</dbReference>
<evidence type="ECO:0000313" key="12">
    <source>
        <dbReference type="Proteomes" id="UP000063234"/>
    </source>
</evidence>
<evidence type="ECO:0000256" key="3">
    <source>
        <dbReference type="ARBA" id="ARBA00004964"/>
    </source>
</evidence>
<dbReference type="Proteomes" id="UP000063234">
    <property type="component" value="Chromosome"/>
</dbReference>
<dbReference type="EMBL" id="AP013035">
    <property type="protein sequence ID" value="BAT72345.1"/>
    <property type="molecule type" value="Genomic_DNA"/>
</dbReference>
<accession>A0A0S3QVI7</accession>
<keyword evidence="6 8" id="KW-0808">Transferase</keyword>
<dbReference type="PANTHER" id="PTHR45825:SF11">
    <property type="entry name" value="ALPHA AMYLASE DOMAIN-CONTAINING PROTEIN"/>
    <property type="match status" value="1"/>
</dbReference>
<evidence type="ECO:0000256" key="7">
    <source>
        <dbReference type="ARBA" id="ARBA00023056"/>
    </source>
</evidence>
<dbReference type="InterPro" id="IPR013534">
    <property type="entry name" value="Starch_synth_cat_dom"/>
</dbReference>
<evidence type="ECO:0000256" key="6">
    <source>
        <dbReference type="ARBA" id="ARBA00022679"/>
    </source>
</evidence>
<gene>
    <name evidence="8 11" type="primary">glgA</name>
    <name evidence="11" type="ORF">TST_1559</name>
</gene>
<protein>
    <recommendedName>
        <fullName evidence="8">Glycogen synthase</fullName>
        <ecNumber evidence="8">2.4.1.21</ecNumber>
    </recommendedName>
    <alternativeName>
        <fullName evidence="8">Starch [bacterial glycogen] synthase</fullName>
    </alternativeName>
</protein>
<feature type="domain" description="Starch synthase catalytic" evidence="10">
    <location>
        <begin position="2"/>
        <end position="230"/>
    </location>
</feature>
<evidence type="ECO:0000256" key="1">
    <source>
        <dbReference type="ARBA" id="ARBA00001478"/>
    </source>
</evidence>
<evidence type="ECO:0000256" key="2">
    <source>
        <dbReference type="ARBA" id="ARBA00002764"/>
    </source>
</evidence>
<evidence type="ECO:0000259" key="9">
    <source>
        <dbReference type="Pfam" id="PF00534"/>
    </source>
</evidence>
<comment type="similarity">
    <text evidence="4 8">Belongs to the glycosyltransferase 1 family. Bacterial/plant glycogen synthase subfamily.</text>
</comment>
<keyword evidence="5 8" id="KW-0328">Glycosyltransferase</keyword>
<proteinExistence type="inferred from homology"/>
<comment type="pathway">
    <text evidence="3 8">Glycan biosynthesis; glycogen biosynthesis.</text>
</comment>
<dbReference type="AlphaFoldDB" id="A0A0S3QVI7"/>
<dbReference type="GO" id="GO:0005978">
    <property type="term" value="P:glycogen biosynthetic process"/>
    <property type="evidence" value="ECO:0007669"/>
    <property type="project" value="UniProtKB-UniRule"/>
</dbReference>
<feature type="domain" description="Glycosyl transferase family 1" evidence="9">
    <location>
        <begin position="275"/>
        <end position="402"/>
    </location>
</feature>
<comment type="function">
    <text evidence="2 8">Synthesizes alpha-1,4-glucan chains using ADP-glucose.</text>
</comment>
<dbReference type="OrthoDB" id="9808590at2"/>
<comment type="catalytic activity">
    <reaction evidence="1 8">
        <text>[(1-&gt;4)-alpha-D-glucosyl](n) + ADP-alpha-D-glucose = [(1-&gt;4)-alpha-D-glucosyl](n+1) + ADP + H(+)</text>
        <dbReference type="Rhea" id="RHEA:18189"/>
        <dbReference type="Rhea" id="RHEA-COMP:9584"/>
        <dbReference type="Rhea" id="RHEA-COMP:9587"/>
        <dbReference type="ChEBI" id="CHEBI:15378"/>
        <dbReference type="ChEBI" id="CHEBI:15444"/>
        <dbReference type="ChEBI" id="CHEBI:57498"/>
        <dbReference type="ChEBI" id="CHEBI:456216"/>
        <dbReference type="EC" id="2.4.1.21"/>
    </reaction>
</comment>
<name>A0A0S3QVI7_THET7</name>
<dbReference type="KEGG" id="ttk:TST_1559"/>
<dbReference type="InterPro" id="IPR011835">
    <property type="entry name" value="GS/SS"/>
</dbReference>
<dbReference type="PANTHER" id="PTHR45825">
    <property type="entry name" value="GRANULE-BOUND STARCH SYNTHASE 1, CHLOROPLASTIC/AMYLOPLASTIC"/>
    <property type="match status" value="1"/>
</dbReference>
<dbReference type="UniPathway" id="UPA00164"/>
<reference evidence="12" key="1">
    <citation type="journal article" date="2018" name="Science">
        <title>A primordial and reversible TCA cycle in a facultatively chemolithoautotrophic thermophile.</title>
        <authorList>
            <person name="Nunoura T."/>
            <person name="Chikaraishi Y."/>
            <person name="Izaki R."/>
            <person name="Suwa T."/>
            <person name="Sato T."/>
            <person name="Harada T."/>
            <person name="Mori K."/>
            <person name="Kato Y."/>
            <person name="Miyazaki M."/>
            <person name="Shimamura S."/>
            <person name="Yanagawa K."/>
            <person name="Shuto A."/>
            <person name="Ohkouchi N."/>
            <person name="Fujita N."/>
            <person name="Takaki Y."/>
            <person name="Atomi H."/>
            <person name="Takai K."/>
        </authorList>
    </citation>
    <scope>NUCLEOTIDE SEQUENCE [LARGE SCALE GENOMIC DNA]</scope>
    <source>
        <strain evidence="12">DSM 17441 / JCM 13301 / NBRC 103674 / ABI70S6</strain>
    </source>
</reference>
<dbReference type="Pfam" id="PF00534">
    <property type="entry name" value="Glycos_transf_1"/>
    <property type="match status" value="1"/>
</dbReference>
<evidence type="ECO:0000259" key="10">
    <source>
        <dbReference type="Pfam" id="PF08323"/>
    </source>
</evidence>
<evidence type="ECO:0000256" key="4">
    <source>
        <dbReference type="ARBA" id="ARBA00010281"/>
    </source>
</evidence>
<dbReference type="RefSeq" id="WP_068550434.1">
    <property type="nucleotide sequence ID" value="NZ_AP013035.1"/>
</dbReference>
<evidence type="ECO:0000256" key="8">
    <source>
        <dbReference type="HAMAP-Rule" id="MF_00484"/>
    </source>
</evidence>
<dbReference type="PATRIC" id="fig|1298851.3.peg.1632"/>
<dbReference type="NCBIfam" id="TIGR02095">
    <property type="entry name" value="glgA"/>
    <property type="match status" value="1"/>
</dbReference>
<keyword evidence="12" id="KW-1185">Reference proteome</keyword>
<dbReference type="Pfam" id="PF08323">
    <property type="entry name" value="Glyco_transf_5"/>
    <property type="match status" value="1"/>
</dbReference>
<evidence type="ECO:0000313" key="11">
    <source>
        <dbReference type="EMBL" id="BAT72345.1"/>
    </source>
</evidence>
<dbReference type="CDD" id="cd03791">
    <property type="entry name" value="GT5_Glycogen_synthase_DULL1-like"/>
    <property type="match status" value="1"/>
</dbReference>
<dbReference type="GO" id="GO:0009011">
    <property type="term" value="F:alpha-1,4-glucan glucosyltransferase (ADP-glucose donor) activity"/>
    <property type="evidence" value="ECO:0007669"/>
    <property type="project" value="UniProtKB-UniRule"/>
</dbReference>
<dbReference type="Gene3D" id="3.40.50.2000">
    <property type="entry name" value="Glycogen Phosphorylase B"/>
    <property type="match status" value="2"/>
</dbReference>
<sequence length="461" mass="52288">MKVIVLSSEIYPYAKTGGLADFCHCLIKYLRKSGIDAKGVMPFYKGVNVQHVRELARDIEIVLDGEKHKFSFLETEECIFIDCPVLYHRDYLYGPPGQGYSDNDIRFGGFCWAVFKAIERGILQADLVHCNDWQTALFPVLQKVCGLRDLKTVLTIHNLGYQGIFPKASLNRLSLPDFLFDIEALEFWGQVNFLKGGIVFSDALTTVSPTYAKEILLLEYGCGLEGVLRKYKYKLKGILNGIDYEVWDPATDTYIWQNYSVETLESRFKNKQNLCAQFGLNPELPLVSFIGRLSYQKGVHWMLEAVKDIARLPINLFVLGSGEYEKKFKEIDGHFSNIKTFIGYNEVLARRVYASSDFVLMPSVYEPCGLVQLIALRYGAIPVVRKTGGLKDTVKDSVEKGWGVTFSGEGKEVIVCALKRTIDIYHCDSLKAELIVRGMQQDFSCDKMAKEYIGLYKSIVR</sequence>
<keyword evidence="7 8" id="KW-0320">Glycogen biosynthesis</keyword>
<dbReference type="EC" id="2.4.1.21" evidence="8"/>
<dbReference type="SUPFAM" id="SSF53756">
    <property type="entry name" value="UDP-Glycosyltransferase/glycogen phosphorylase"/>
    <property type="match status" value="1"/>
</dbReference>